<dbReference type="NCBIfam" id="TIGR00908">
    <property type="entry name" value="2A0305"/>
    <property type="match status" value="1"/>
</dbReference>
<reference evidence="7 8" key="1">
    <citation type="submission" date="2018-08" db="EMBL/GenBank/DDBJ databases">
        <title>Fibrisoma montanum sp. nov., isolated from Danxia mountain soil.</title>
        <authorList>
            <person name="Huang Y."/>
        </authorList>
    </citation>
    <scope>NUCLEOTIDE SEQUENCE [LARGE SCALE GENOMIC DNA]</scope>
    <source>
        <strain evidence="7 8">HYT19</strain>
    </source>
</reference>
<dbReference type="Pfam" id="PF13520">
    <property type="entry name" value="AA_permease_2"/>
    <property type="match status" value="1"/>
</dbReference>
<dbReference type="RefSeq" id="WP_119671071.1">
    <property type="nucleotide sequence ID" value="NZ_QXED01000011.1"/>
</dbReference>
<feature type="transmembrane region" description="Helical" evidence="6">
    <location>
        <begin position="35"/>
        <end position="59"/>
    </location>
</feature>
<sequence length="438" mass="47117">MQEPSLRKVITTTQLWAIAVGLVISGEYFGWNYGWAVAGTVGFLIATLLVTVLYLAFIFSYTELTTAIPEAGGPFAYAFRAFGPTGGFIAGFATLIDFLMAPPAIAAALGAYAHFLNPVLPVLGVAAVSYVVFIGINILGIKEAANFSVIVTVLSVVELLVFMALVAPAFKMDNVLAHNESFGVGGIFAALPFAIWFYLAIEGVAMVAEEVKDPKKTIPRGYLLSIGTLVVLALGTMLLCAGAGDWRLISQLDYPLPETLALTLGRQNAWAKIFAGLGLFGLIASFHANTIGYSRQLYALARAGYLPRFLAQVNPRFRTPHWSLIVGGLVGLLALFSGTTSQIIILSVIGALMMYIVSLLSLLALRRKEPGLPRPFRTPYYPAVPLIALLLSVICLVAIAYYNPFLSALFAGLMLVSWGFFRLFVLRTVQPTTTGLSK</sequence>
<evidence type="ECO:0000313" key="7">
    <source>
        <dbReference type="EMBL" id="RIV18438.1"/>
    </source>
</evidence>
<dbReference type="InterPro" id="IPR050367">
    <property type="entry name" value="APC_superfamily"/>
</dbReference>
<feature type="transmembrane region" description="Helical" evidence="6">
    <location>
        <begin position="408"/>
        <end position="429"/>
    </location>
</feature>
<feature type="transmembrane region" description="Helical" evidence="6">
    <location>
        <begin position="88"/>
        <end position="113"/>
    </location>
</feature>
<dbReference type="PANTHER" id="PTHR42770">
    <property type="entry name" value="AMINO ACID TRANSPORTER-RELATED"/>
    <property type="match status" value="1"/>
</dbReference>
<evidence type="ECO:0000256" key="5">
    <source>
        <dbReference type="ARBA" id="ARBA00023136"/>
    </source>
</evidence>
<keyword evidence="2" id="KW-1003">Cell membrane</keyword>
<organism evidence="7 8">
    <name type="scientific">Fibrisoma montanum</name>
    <dbReference type="NCBI Taxonomy" id="2305895"/>
    <lineage>
        <taxon>Bacteria</taxon>
        <taxon>Pseudomonadati</taxon>
        <taxon>Bacteroidota</taxon>
        <taxon>Cytophagia</taxon>
        <taxon>Cytophagales</taxon>
        <taxon>Spirosomataceae</taxon>
        <taxon>Fibrisoma</taxon>
    </lineage>
</organism>
<keyword evidence="8" id="KW-1185">Reference proteome</keyword>
<feature type="transmembrane region" description="Helical" evidence="6">
    <location>
        <begin position="147"/>
        <end position="170"/>
    </location>
</feature>
<dbReference type="Proteomes" id="UP000283523">
    <property type="component" value="Unassembled WGS sequence"/>
</dbReference>
<dbReference type="InterPro" id="IPR004757">
    <property type="entry name" value="EtNH_permease"/>
</dbReference>
<feature type="transmembrane region" description="Helical" evidence="6">
    <location>
        <begin position="343"/>
        <end position="363"/>
    </location>
</feature>
<keyword evidence="3 6" id="KW-0812">Transmembrane</keyword>
<dbReference type="Gene3D" id="1.20.1740.10">
    <property type="entry name" value="Amino acid/polyamine transporter I"/>
    <property type="match status" value="1"/>
</dbReference>
<keyword evidence="5 6" id="KW-0472">Membrane</keyword>
<feature type="transmembrane region" description="Helical" evidence="6">
    <location>
        <begin position="269"/>
        <end position="288"/>
    </location>
</feature>
<evidence type="ECO:0000313" key="8">
    <source>
        <dbReference type="Proteomes" id="UP000283523"/>
    </source>
</evidence>
<feature type="transmembrane region" description="Helical" evidence="6">
    <location>
        <begin position="119"/>
        <end position="140"/>
    </location>
</feature>
<dbReference type="PANTHER" id="PTHR42770:SF7">
    <property type="entry name" value="MEMBRANE PROTEIN"/>
    <property type="match status" value="1"/>
</dbReference>
<dbReference type="OrthoDB" id="9810109at2"/>
<dbReference type="EMBL" id="QXED01000011">
    <property type="protein sequence ID" value="RIV18438.1"/>
    <property type="molecule type" value="Genomic_DNA"/>
</dbReference>
<protein>
    <submittedName>
        <fullName evidence="7">Ethanolamine permease</fullName>
    </submittedName>
</protein>
<gene>
    <name evidence="7" type="primary">eat</name>
    <name evidence="7" type="ORF">DYU11_28075</name>
</gene>
<evidence type="ECO:0000256" key="2">
    <source>
        <dbReference type="ARBA" id="ARBA00022475"/>
    </source>
</evidence>
<keyword evidence="4 6" id="KW-1133">Transmembrane helix</keyword>
<dbReference type="InterPro" id="IPR002293">
    <property type="entry name" value="AA/rel_permease1"/>
</dbReference>
<evidence type="ECO:0000256" key="3">
    <source>
        <dbReference type="ARBA" id="ARBA00022692"/>
    </source>
</evidence>
<dbReference type="GO" id="GO:0022857">
    <property type="term" value="F:transmembrane transporter activity"/>
    <property type="evidence" value="ECO:0007669"/>
    <property type="project" value="InterPro"/>
</dbReference>
<evidence type="ECO:0000256" key="1">
    <source>
        <dbReference type="ARBA" id="ARBA00004651"/>
    </source>
</evidence>
<accession>A0A418LYQ9</accession>
<dbReference type="GO" id="GO:0005886">
    <property type="term" value="C:plasma membrane"/>
    <property type="evidence" value="ECO:0007669"/>
    <property type="project" value="UniProtKB-SubCell"/>
</dbReference>
<comment type="caution">
    <text evidence="7">The sequence shown here is derived from an EMBL/GenBank/DDBJ whole genome shotgun (WGS) entry which is preliminary data.</text>
</comment>
<name>A0A418LYQ9_9BACT</name>
<dbReference type="PIRSF" id="PIRSF006060">
    <property type="entry name" value="AA_transporter"/>
    <property type="match status" value="1"/>
</dbReference>
<dbReference type="AlphaFoldDB" id="A0A418LYQ9"/>
<feature type="transmembrane region" description="Helical" evidence="6">
    <location>
        <begin position="383"/>
        <end position="402"/>
    </location>
</feature>
<feature type="transmembrane region" description="Helical" evidence="6">
    <location>
        <begin position="182"/>
        <end position="201"/>
    </location>
</feature>
<feature type="transmembrane region" description="Helical" evidence="6">
    <location>
        <begin position="222"/>
        <end position="249"/>
    </location>
</feature>
<comment type="subcellular location">
    <subcellularLocation>
        <location evidence="1">Cell membrane</location>
        <topology evidence="1">Multi-pass membrane protein</topology>
    </subcellularLocation>
</comment>
<evidence type="ECO:0000256" key="4">
    <source>
        <dbReference type="ARBA" id="ARBA00022989"/>
    </source>
</evidence>
<proteinExistence type="predicted"/>
<feature type="transmembrane region" description="Helical" evidence="6">
    <location>
        <begin position="319"/>
        <end position="337"/>
    </location>
</feature>
<evidence type="ECO:0000256" key="6">
    <source>
        <dbReference type="SAM" id="Phobius"/>
    </source>
</evidence>